<keyword evidence="1" id="KW-1133">Transmembrane helix</keyword>
<organism evidence="2 3">
    <name type="scientific">Hydrotalea sandarakina</name>
    <dbReference type="NCBI Taxonomy" id="1004304"/>
    <lineage>
        <taxon>Bacteria</taxon>
        <taxon>Pseudomonadati</taxon>
        <taxon>Bacteroidota</taxon>
        <taxon>Chitinophagia</taxon>
        <taxon>Chitinophagales</taxon>
        <taxon>Chitinophagaceae</taxon>
        <taxon>Hydrotalea</taxon>
    </lineage>
</organism>
<gene>
    <name evidence="2" type="ORF">LX80_00001</name>
</gene>
<dbReference type="EMBL" id="QKZV01000001">
    <property type="protein sequence ID" value="PZX65513.1"/>
    <property type="molecule type" value="Genomic_DNA"/>
</dbReference>
<sequence length="98" mass="11177">MFLQKDNTKLGIILGLLAPLAGIFGFYLWRFQRLTITEFIQYLGIEKHLITAMLSFALLANAIVFTLYINTRKDKTAKGIFVVTVIYAIGVLLLKLFY</sequence>
<accession>A0A2W7RXI3</accession>
<keyword evidence="1" id="KW-0812">Transmembrane</keyword>
<keyword evidence="1" id="KW-0472">Membrane</keyword>
<proteinExistence type="predicted"/>
<dbReference type="AlphaFoldDB" id="A0A2W7RXI3"/>
<evidence type="ECO:0008006" key="4">
    <source>
        <dbReference type="Google" id="ProtNLM"/>
    </source>
</evidence>
<evidence type="ECO:0000313" key="3">
    <source>
        <dbReference type="Proteomes" id="UP000249720"/>
    </source>
</evidence>
<comment type="caution">
    <text evidence="2">The sequence shown here is derived from an EMBL/GenBank/DDBJ whole genome shotgun (WGS) entry which is preliminary data.</text>
</comment>
<name>A0A2W7RXI3_9BACT</name>
<feature type="transmembrane region" description="Helical" evidence="1">
    <location>
        <begin position="80"/>
        <end position="97"/>
    </location>
</feature>
<feature type="transmembrane region" description="Helical" evidence="1">
    <location>
        <begin position="12"/>
        <end position="29"/>
    </location>
</feature>
<feature type="transmembrane region" description="Helical" evidence="1">
    <location>
        <begin position="49"/>
        <end position="68"/>
    </location>
</feature>
<dbReference type="Proteomes" id="UP000249720">
    <property type="component" value="Unassembled WGS sequence"/>
</dbReference>
<keyword evidence="3" id="KW-1185">Reference proteome</keyword>
<evidence type="ECO:0000256" key="1">
    <source>
        <dbReference type="SAM" id="Phobius"/>
    </source>
</evidence>
<protein>
    <recommendedName>
        <fullName evidence="4">Stationary phase survival protein SurE</fullName>
    </recommendedName>
</protein>
<dbReference type="RefSeq" id="WP_111293004.1">
    <property type="nucleotide sequence ID" value="NZ_QKZV01000001.1"/>
</dbReference>
<reference evidence="2 3" key="1">
    <citation type="submission" date="2018-06" db="EMBL/GenBank/DDBJ databases">
        <title>Genomic Encyclopedia of Archaeal and Bacterial Type Strains, Phase II (KMG-II): from individual species to whole genera.</title>
        <authorList>
            <person name="Goeker M."/>
        </authorList>
    </citation>
    <scope>NUCLEOTIDE SEQUENCE [LARGE SCALE GENOMIC DNA]</scope>
    <source>
        <strain evidence="2 3">DSM 23241</strain>
    </source>
</reference>
<dbReference type="OrthoDB" id="678023at2"/>
<evidence type="ECO:0000313" key="2">
    <source>
        <dbReference type="EMBL" id="PZX65513.1"/>
    </source>
</evidence>